<evidence type="ECO:0000256" key="1">
    <source>
        <dbReference type="SAM" id="MobiDB-lite"/>
    </source>
</evidence>
<organism evidence="2 3">
    <name type="scientific">Hibiscus sabdariffa</name>
    <name type="common">roselle</name>
    <dbReference type="NCBI Taxonomy" id="183260"/>
    <lineage>
        <taxon>Eukaryota</taxon>
        <taxon>Viridiplantae</taxon>
        <taxon>Streptophyta</taxon>
        <taxon>Embryophyta</taxon>
        <taxon>Tracheophyta</taxon>
        <taxon>Spermatophyta</taxon>
        <taxon>Magnoliopsida</taxon>
        <taxon>eudicotyledons</taxon>
        <taxon>Gunneridae</taxon>
        <taxon>Pentapetalae</taxon>
        <taxon>rosids</taxon>
        <taxon>malvids</taxon>
        <taxon>Malvales</taxon>
        <taxon>Malvaceae</taxon>
        <taxon>Malvoideae</taxon>
        <taxon>Hibiscus</taxon>
    </lineage>
</organism>
<sequence>MLATAQRKSRARGRPRKTNGVPAGRVSTVSFLGSVRVCDDCGVCTMYVLGASRSLVAVVGGARFCRGAVLLGW</sequence>
<evidence type="ECO:0000313" key="3">
    <source>
        <dbReference type="Proteomes" id="UP001396334"/>
    </source>
</evidence>
<reference evidence="2 3" key="1">
    <citation type="journal article" date="2024" name="G3 (Bethesda)">
        <title>Genome assembly of Hibiscus sabdariffa L. provides insights into metabolisms of medicinal natural products.</title>
        <authorList>
            <person name="Kim T."/>
        </authorList>
    </citation>
    <scope>NUCLEOTIDE SEQUENCE [LARGE SCALE GENOMIC DNA]</scope>
    <source>
        <strain evidence="2">TK-2024</strain>
        <tissue evidence="2">Old leaves</tissue>
    </source>
</reference>
<dbReference type="EMBL" id="JBBPBN010000041">
    <property type="protein sequence ID" value="KAK8998746.1"/>
    <property type="molecule type" value="Genomic_DNA"/>
</dbReference>
<gene>
    <name evidence="2" type="ORF">V6N11_084129</name>
</gene>
<name>A0ABR2QE21_9ROSI</name>
<feature type="region of interest" description="Disordered" evidence="1">
    <location>
        <begin position="1"/>
        <end position="22"/>
    </location>
</feature>
<feature type="compositionally biased region" description="Basic residues" evidence="1">
    <location>
        <begin position="7"/>
        <end position="17"/>
    </location>
</feature>
<proteinExistence type="predicted"/>
<protein>
    <submittedName>
        <fullName evidence="2">Uncharacterized protein</fullName>
    </submittedName>
</protein>
<evidence type="ECO:0000313" key="2">
    <source>
        <dbReference type="EMBL" id="KAK8998746.1"/>
    </source>
</evidence>
<comment type="caution">
    <text evidence="2">The sequence shown here is derived from an EMBL/GenBank/DDBJ whole genome shotgun (WGS) entry which is preliminary data.</text>
</comment>
<accession>A0ABR2QE21</accession>
<keyword evidence="3" id="KW-1185">Reference proteome</keyword>
<dbReference type="Proteomes" id="UP001396334">
    <property type="component" value="Unassembled WGS sequence"/>
</dbReference>